<evidence type="ECO:0000259" key="1">
    <source>
        <dbReference type="Pfam" id="PF13590"/>
    </source>
</evidence>
<comment type="caution">
    <text evidence="2">The sequence shown here is derived from an EMBL/GenBank/DDBJ whole genome shotgun (WGS) entry which is preliminary data.</text>
</comment>
<reference evidence="2" key="1">
    <citation type="submission" date="2019-10" db="EMBL/GenBank/DDBJ databases">
        <title>Draft genome sequence of Panacibacter sp. KCS-6.</title>
        <authorList>
            <person name="Yim K.J."/>
        </authorList>
    </citation>
    <scope>NUCLEOTIDE SEQUENCE</scope>
    <source>
        <strain evidence="2">KCS-6</strain>
    </source>
</reference>
<proteinExistence type="predicted"/>
<dbReference type="EMBL" id="WHPF01000012">
    <property type="protein sequence ID" value="NNV57044.1"/>
    <property type="molecule type" value="Genomic_DNA"/>
</dbReference>
<sequence length="211" mass="23275">MKITQLITAGITGLTLLIAGCTKEPINQLSAEESRIYTSSYDSTIHFSDYKTFSIADSVTVIDNSGNAKTLTASDAAYIDAVKKYMIQRGYVQVANDQTPDIGININRIYQTATGLVDYTDYYGNYGGYFDPYYWGYGGYGYYVPYNYGIYQITEGLVSIDMFDLKNAATKGKINLMWNGLARGTGIFNSSNADAGVQTLFSQSPYLTTVQ</sequence>
<name>A0A8J8FIN3_9BACT</name>
<dbReference type="Gene3D" id="3.30.160.670">
    <property type="match status" value="1"/>
</dbReference>
<dbReference type="RefSeq" id="WP_171608990.1">
    <property type="nucleotide sequence ID" value="NZ_WHPF01000012.1"/>
</dbReference>
<dbReference type="Proteomes" id="UP000598971">
    <property type="component" value="Unassembled WGS sequence"/>
</dbReference>
<organism evidence="2 3">
    <name type="scientific">Limnovirga soli</name>
    <dbReference type="NCBI Taxonomy" id="2656915"/>
    <lineage>
        <taxon>Bacteria</taxon>
        <taxon>Pseudomonadati</taxon>
        <taxon>Bacteroidota</taxon>
        <taxon>Chitinophagia</taxon>
        <taxon>Chitinophagales</taxon>
        <taxon>Chitinophagaceae</taxon>
        <taxon>Limnovirga</taxon>
    </lineage>
</organism>
<gene>
    <name evidence="2" type="ORF">GD597_16340</name>
</gene>
<keyword evidence="3" id="KW-1185">Reference proteome</keyword>
<dbReference type="InterPro" id="IPR025411">
    <property type="entry name" value="DUF4136"/>
</dbReference>
<feature type="domain" description="DUF4136" evidence="1">
    <location>
        <begin position="39"/>
        <end position="206"/>
    </location>
</feature>
<accession>A0A8J8FIN3</accession>
<evidence type="ECO:0000313" key="2">
    <source>
        <dbReference type="EMBL" id="NNV57044.1"/>
    </source>
</evidence>
<dbReference type="AlphaFoldDB" id="A0A8J8FIN3"/>
<protein>
    <submittedName>
        <fullName evidence="2">DUF4136 domain-containing protein</fullName>
    </submittedName>
</protein>
<evidence type="ECO:0000313" key="3">
    <source>
        <dbReference type="Proteomes" id="UP000598971"/>
    </source>
</evidence>
<dbReference type="PROSITE" id="PS51257">
    <property type="entry name" value="PROKAR_LIPOPROTEIN"/>
    <property type="match status" value="1"/>
</dbReference>
<dbReference type="Pfam" id="PF13590">
    <property type="entry name" value="DUF4136"/>
    <property type="match status" value="1"/>
</dbReference>